<dbReference type="GO" id="GO:0004175">
    <property type="term" value="F:endopeptidase activity"/>
    <property type="evidence" value="ECO:0007669"/>
    <property type="project" value="UniProtKB-ARBA"/>
</dbReference>
<dbReference type="KEGG" id="pfre:RM25_0863"/>
<organism evidence="4">
    <name type="scientific">Propionibacterium freudenreichii subsp. freudenreichii</name>
    <dbReference type="NCBI Taxonomy" id="66712"/>
    <lineage>
        <taxon>Bacteria</taxon>
        <taxon>Bacillati</taxon>
        <taxon>Actinomycetota</taxon>
        <taxon>Actinomycetes</taxon>
        <taxon>Propionibacteriales</taxon>
        <taxon>Propionibacteriaceae</taxon>
        <taxon>Propionibacterium</taxon>
    </lineage>
</organism>
<dbReference type="GO" id="GO:0080120">
    <property type="term" value="P:CAAX-box protein maturation"/>
    <property type="evidence" value="ECO:0007669"/>
    <property type="project" value="UniProtKB-ARBA"/>
</dbReference>
<evidence type="ECO:0000256" key="1">
    <source>
        <dbReference type="SAM" id="MobiDB-lite"/>
    </source>
</evidence>
<gene>
    <name evidence="4" type="ORF">PFCIRM138_00460</name>
</gene>
<feature type="transmembrane region" description="Helical" evidence="2">
    <location>
        <begin position="212"/>
        <end position="231"/>
    </location>
</feature>
<keyword evidence="4" id="KW-0378">Hydrolase</keyword>
<dbReference type="AlphaFoldDB" id="A0A068VRX6"/>
<dbReference type="PANTHER" id="PTHR36435:SF1">
    <property type="entry name" value="CAAX AMINO TERMINAL PROTEASE FAMILY PROTEIN"/>
    <property type="match status" value="1"/>
</dbReference>
<evidence type="ECO:0000256" key="2">
    <source>
        <dbReference type="SAM" id="Phobius"/>
    </source>
</evidence>
<evidence type="ECO:0000259" key="3">
    <source>
        <dbReference type="Pfam" id="PF02517"/>
    </source>
</evidence>
<reference evidence="4" key="1">
    <citation type="submission" date="2014-08" db="EMBL/GenBank/DDBJ databases">
        <authorList>
            <person name="Falentin Helene"/>
        </authorList>
    </citation>
    <scope>NUCLEOTIDE SEQUENCE</scope>
</reference>
<feature type="transmembrane region" description="Helical" evidence="2">
    <location>
        <begin position="89"/>
        <end position="117"/>
    </location>
</feature>
<feature type="transmembrane region" description="Helical" evidence="2">
    <location>
        <begin position="137"/>
        <end position="159"/>
    </location>
</feature>
<keyword evidence="2" id="KW-0472">Membrane</keyword>
<accession>A0A068VRX6</accession>
<dbReference type="PANTHER" id="PTHR36435">
    <property type="entry name" value="SLR1288 PROTEIN"/>
    <property type="match status" value="1"/>
</dbReference>
<keyword evidence="2" id="KW-1133">Transmembrane helix</keyword>
<dbReference type="Pfam" id="PF02517">
    <property type="entry name" value="Rce1-like"/>
    <property type="match status" value="1"/>
</dbReference>
<keyword evidence="4" id="KW-0645">Protease</keyword>
<evidence type="ECO:0000313" key="4">
    <source>
        <dbReference type="EMBL" id="CEP27246.1"/>
    </source>
</evidence>
<feature type="transmembrane region" description="Helical" evidence="2">
    <location>
        <begin position="243"/>
        <end position="265"/>
    </location>
</feature>
<keyword evidence="2" id="KW-0812">Transmembrane</keyword>
<dbReference type="InterPro" id="IPR052710">
    <property type="entry name" value="CAAX_protease"/>
</dbReference>
<feature type="domain" description="CAAX prenyl protease 2/Lysostaphin resistance protein A-like" evidence="3">
    <location>
        <begin position="215"/>
        <end position="306"/>
    </location>
</feature>
<dbReference type="EMBL" id="LM676432">
    <property type="protein sequence ID" value="CEP27246.1"/>
    <property type="molecule type" value="Genomic_DNA"/>
</dbReference>
<feature type="compositionally biased region" description="Low complexity" evidence="1">
    <location>
        <begin position="26"/>
        <end position="43"/>
    </location>
</feature>
<dbReference type="GeneID" id="61222013"/>
<feature type="region of interest" description="Disordered" evidence="1">
    <location>
        <begin position="1"/>
        <end position="52"/>
    </location>
</feature>
<feature type="transmembrane region" description="Helical" evidence="2">
    <location>
        <begin position="179"/>
        <end position="200"/>
    </location>
</feature>
<feature type="transmembrane region" description="Helical" evidence="2">
    <location>
        <begin position="336"/>
        <end position="353"/>
    </location>
</feature>
<dbReference type="RefSeq" id="WP_013161216.1">
    <property type="nucleotide sequence ID" value="NZ_CP010341.1"/>
</dbReference>
<dbReference type="InterPro" id="IPR003675">
    <property type="entry name" value="Rce1/LyrA-like_dom"/>
</dbReference>
<proteinExistence type="predicted"/>
<name>A0A068VRX6_PROFF</name>
<protein>
    <submittedName>
        <fullName evidence="4">Membrane protease</fullName>
    </submittedName>
</protein>
<dbReference type="GO" id="GO:0006508">
    <property type="term" value="P:proteolysis"/>
    <property type="evidence" value="ECO:0007669"/>
    <property type="project" value="UniProtKB-KW"/>
</dbReference>
<sequence length="364" mass="38048">MSQKKRKQARTSPKASGSPRPGTSQGARQAPRSGSASASRVGSAGRGSGRLQPDYPYQPMFTMPASEPMPGVDYALVMRSPAPGGAMRAITGLALVAAGYLLITQILLYLGAWLSWLARGQHGSMQDGYAAVAGYQVPEGIVIVNLALAAAIIVVLVIARWCNGRQPGWLVSVRPGMRWGFLACAVVVGLVVLNGIYLLAPARAALHWNPPSNAWLLMVLVVVTSPLQAAGEEFLFRGYLQQALGALTGRSWVALIVSALVFAAMHGSQNLPLFIDRFGFGLIAGGMVLATGGLEASIAAHAANNVSSFGYAIAGGTLAQTRQISASNWATTGSNVVGYLVTGVAMVAVARLLRLRRVTPDTPS</sequence>
<dbReference type="PATRIC" id="fig|66712.6.peg.890"/>
<feature type="compositionally biased region" description="Polar residues" evidence="1">
    <location>
        <begin position="10"/>
        <end position="25"/>
    </location>
</feature>